<dbReference type="GO" id="GO:0030313">
    <property type="term" value="C:cell envelope"/>
    <property type="evidence" value="ECO:0007669"/>
    <property type="project" value="UniProtKB-SubCell"/>
</dbReference>
<proteinExistence type="predicted"/>
<gene>
    <name evidence="6" type="ORF">SAMN04487911_10188</name>
</gene>
<evidence type="ECO:0000256" key="4">
    <source>
        <dbReference type="ARBA" id="ARBA00022729"/>
    </source>
</evidence>
<dbReference type="PANTHER" id="PTHR31018">
    <property type="entry name" value="SPORULATION-SPECIFIC PROTEIN-RELATED"/>
    <property type="match status" value="1"/>
</dbReference>
<keyword evidence="7" id="KW-1185">Reference proteome</keyword>
<evidence type="ECO:0000313" key="7">
    <source>
        <dbReference type="Proteomes" id="UP000184231"/>
    </source>
</evidence>
<dbReference type="PANTHER" id="PTHR31018:SF3">
    <property type="entry name" value="RECEPTOR PROTEIN-TYROSINE KINASE"/>
    <property type="match status" value="1"/>
</dbReference>
<dbReference type="AlphaFoldDB" id="A0A1M6A577"/>
<dbReference type="InterPro" id="IPR036941">
    <property type="entry name" value="Rcpt_L-dom_sf"/>
</dbReference>
<name>A0A1M6A577_9FLAO</name>
<organism evidence="6 7">
    <name type="scientific">Arenibacter nanhaiticus</name>
    <dbReference type="NCBI Taxonomy" id="558155"/>
    <lineage>
        <taxon>Bacteria</taxon>
        <taxon>Pseudomonadati</taxon>
        <taxon>Bacteroidota</taxon>
        <taxon>Flavobacteriia</taxon>
        <taxon>Flavobacteriales</taxon>
        <taxon>Flavobacteriaceae</taxon>
        <taxon>Arenibacter</taxon>
    </lineage>
</organism>
<keyword evidence="5" id="KW-0325">Glycoprotein</keyword>
<evidence type="ECO:0000256" key="1">
    <source>
        <dbReference type="ARBA" id="ARBA00004191"/>
    </source>
</evidence>
<keyword evidence="4" id="KW-0732">Signal</keyword>
<reference evidence="6 7" key="1">
    <citation type="submission" date="2016-11" db="EMBL/GenBank/DDBJ databases">
        <authorList>
            <person name="Jaros S."/>
            <person name="Januszkiewicz K."/>
            <person name="Wedrychowicz H."/>
        </authorList>
    </citation>
    <scope>NUCLEOTIDE SEQUENCE [LARGE SCALE GENOMIC DNA]</scope>
    <source>
        <strain evidence="6 7">CGMCC 1.8863</strain>
    </source>
</reference>
<comment type="subcellular location">
    <subcellularLocation>
        <location evidence="1">Secreted</location>
        <location evidence="1">Cell wall</location>
    </subcellularLocation>
</comment>
<accession>A0A1M6A577</accession>
<dbReference type="SUPFAM" id="SSF52058">
    <property type="entry name" value="L domain-like"/>
    <property type="match status" value="2"/>
</dbReference>
<evidence type="ECO:0000313" key="6">
    <source>
        <dbReference type="EMBL" id="SHI31651.1"/>
    </source>
</evidence>
<sequence>MKGIKFPMLRTLEDVINISNNEELTAVDLPLLETISGRVIIKENPALKDINLSKLKTLDDSVFITDNDAMSTLEIPKLETTSRLFIWGNQLTSLEFPSLESAGSVDINKEDALSVLNLAKLRTVDSDFSVERNVALTSLDISLLETIDGELKIQKNSALTTLELPSLTSVQENSISFDYNGLDVVSVNGLLEKLASISPALTGKSINLRQTPATTPTAQGLTDKSILEENGNTVQTD</sequence>
<keyword evidence="3" id="KW-0964">Secreted</keyword>
<dbReference type="Gene3D" id="3.80.20.20">
    <property type="entry name" value="Receptor L-domain"/>
    <property type="match status" value="2"/>
</dbReference>
<evidence type="ECO:0008006" key="8">
    <source>
        <dbReference type="Google" id="ProtNLM"/>
    </source>
</evidence>
<evidence type="ECO:0000256" key="2">
    <source>
        <dbReference type="ARBA" id="ARBA00022512"/>
    </source>
</evidence>
<evidence type="ECO:0000256" key="3">
    <source>
        <dbReference type="ARBA" id="ARBA00022525"/>
    </source>
</evidence>
<protein>
    <recommendedName>
        <fullName evidence="8">Leucine rich repeat-containing protein</fullName>
    </recommendedName>
</protein>
<dbReference type="EMBL" id="FQYX01000001">
    <property type="protein sequence ID" value="SHI31651.1"/>
    <property type="molecule type" value="Genomic_DNA"/>
</dbReference>
<keyword evidence="2" id="KW-0134">Cell wall</keyword>
<dbReference type="InterPro" id="IPR051648">
    <property type="entry name" value="CWI-Assembly_Regulator"/>
</dbReference>
<dbReference type="STRING" id="558155.SAMN04487911_10188"/>
<evidence type="ECO:0000256" key="5">
    <source>
        <dbReference type="ARBA" id="ARBA00023180"/>
    </source>
</evidence>
<dbReference type="Proteomes" id="UP000184231">
    <property type="component" value="Unassembled WGS sequence"/>
</dbReference>